<proteinExistence type="predicted"/>
<dbReference type="EMBL" id="BMAW01042085">
    <property type="protein sequence ID" value="GFS32494.1"/>
    <property type="molecule type" value="Genomic_DNA"/>
</dbReference>
<protein>
    <submittedName>
        <fullName evidence="1">Uncharacterized protein</fullName>
    </submittedName>
</protein>
<evidence type="ECO:0000313" key="2">
    <source>
        <dbReference type="Proteomes" id="UP000887013"/>
    </source>
</evidence>
<keyword evidence="2" id="KW-1185">Reference proteome</keyword>
<sequence length="80" mass="9523">MHSRKKIDAAALNHLKARFIINNEDRYDVHSPWVADHILNFNEDHHKERLKSTTKKLLQKNQLDDHEAVFNQWIEEGVSH</sequence>
<reference evidence="1" key="1">
    <citation type="submission" date="2020-08" db="EMBL/GenBank/DDBJ databases">
        <title>Multicomponent nature underlies the extraordinary mechanical properties of spider dragline silk.</title>
        <authorList>
            <person name="Kono N."/>
            <person name="Nakamura H."/>
            <person name="Mori M."/>
            <person name="Yoshida Y."/>
            <person name="Ohtoshi R."/>
            <person name="Malay A.D."/>
            <person name="Moran D.A.P."/>
            <person name="Tomita M."/>
            <person name="Numata K."/>
            <person name="Arakawa K."/>
        </authorList>
    </citation>
    <scope>NUCLEOTIDE SEQUENCE</scope>
</reference>
<dbReference type="OrthoDB" id="6435486at2759"/>
<organism evidence="1 2">
    <name type="scientific">Nephila pilipes</name>
    <name type="common">Giant wood spider</name>
    <name type="synonym">Nephila maculata</name>
    <dbReference type="NCBI Taxonomy" id="299642"/>
    <lineage>
        <taxon>Eukaryota</taxon>
        <taxon>Metazoa</taxon>
        <taxon>Ecdysozoa</taxon>
        <taxon>Arthropoda</taxon>
        <taxon>Chelicerata</taxon>
        <taxon>Arachnida</taxon>
        <taxon>Araneae</taxon>
        <taxon>Araneomorphae</taxon>
        <taxon>Entelegynae</taxon>
        <taxon>Araneoidea</taxon>
        <taxon>Nephilidae</taxon>
        <taxon>Nephila</taxon>
    </lineage>
</organism>
<gene>
    <name evidence="1" type="ORF">NPIL_22781</name>
</gene>
<comment type="caution">
    <text evidence="1">The sequence shown here is derived from an EMBL/GenBank/DDBJ whole genome shotgun (WGS) entry which is preliminary data.</text>
</comment>
<accession>A0A8X6I8P1</accession>
<evidence type="ECO:0000313" key="1">
    <source>
        <dbReference type="EMBL" id="GFS32494.1"/>
    </source>
</evidence>
<name>A0A8X6I8P1_NEPPI</name>
<dbReference type="AlphaFoldDB" id="A0A8X6I8P1"/>
<dbReference type="Proteomes" id="UP000887013">
    <property type="component" value="Unassembled WGS sequence"/>
</dbReference>